<keyword evidence="2 5" id="KW-0812">Transmembrane</keyword>
<proteinExistence type="predicted"/>
<dbReference type="PANTHER" id="PTHR11785">
    <property type="entry name" value="AMINO ACID TRANSPORTER"/>
    <property type="match status" value="1"/>
</dbReference>
<sequence length="463" mass="49734">MERDTTQNVAPKHQLSITDAVAIIVGIVIGAGIFRTPSLVAANTDSDSLFLFAWILGGGVSLIGALCYAELTTAFPNAGGDYHFIGRAYGKKLAFLFAWARMSVIQTGSIALLAYIFGDYFSQIHSLGEFSSVIYAALVVIVLTAINITGIRLGTGTQKLFTVAEVAGVLLIAAAGLIFAPEVIETAPPVMDASTSSGNFIGLAMVFVLLTFGGWNEAAYISAELKSGKKRMVQVLIVSLFIITAAYLLINIGFLRALGHSGIAQSDAVAVDLMRIVWGETGVWLIGIIVAVSALTSANATIFTGARTNYALGKDFRILSFLGRWNSQTSGPVNALLVQGLIALVLISLGLFTRSGFETIIEYTAPVFWFFFLLVGIALFILRKKEPDVPRPFRVPLYPITPIIFCLTSAYLLYSSLMYTGVGALVGVVVLFVGVLLLAIFKKIEGRNKSKQSDEYHVDKIIT</sequence>
<dbReference type="AlphaFoldDB" id="A0A4R1M179"/>
<keyword evidence="3 5" id="KW-1133">Transmembrane helix</keyword>
<feature type="transmembrane region" description="Helical" evidence="5">
    <location>
        <begin position="333"/>
        <end position="351"/>
    </location>
</feature>
<dbReference type="InterPro" id="IPR002293">
    <property type="entry name" value="AA/rel_permease1"/>
</dbReference>
<feature type="transmembrane region" description="Helical" evidence="5">
    <location>
        <begin position="160"/>
        <end position="180"/>
    </location>
</feature>
<evidence type="ECO:0000256" key="2">
    <source>
        <dbReference type="ARBA" id="ARBA00022692"/>
    </source>
</evidence>
<name>A0A4R1M179_9SPHI</name>
<feature type="transmembrane region" description="Helical" evidence="5">
    <location>
        <begin position="283"/>
        <end position="312"/>
    </location>
</feature>
<feature type="transmembrane region" description="Helical" evidence="5">
    <location>
        <begin position="233"/>
        <end position="254"/>
    </location>
</feature>
<dbReference type="GO" id="GO:0016020">
    <property type="term" value="C:membrane"/>
    <property type="evidence" value="ECO:0007669"/>
    <property type="project" value="UniProtKB-SubCell"/>
</dbReference>
<dbReference type="PANTHER" id="PTHR11785:SF512">
    <property type="entry name" value="SOBREMESA, ISOFORM B"/>
    <property type="match status" value="1"/>
</dbReference>
<feature type="transmembrane region" description="Helical" evidence="5">
    <location>
        <begin position="395"/>
        <end position="414"/>
    </location>
</feature>
<dbReference type="EMBL" id="SMGO01000001">
    <property type="protein sequence ID" value="TCK84962.1"/>
    <property type="molecule type" value="Genomic_DNA"/>
</dbReference>
<dbReference type="PIRSF" id="PIRSF006060">
    <property type="entry name" value="AA_transporter"/>
    <property type="match status" value="1"/>
</dbReference>
<keyword evidence="4 5" id="KW-0472">Membrane</keyword>
<feature type="transmembrane region" description="Helical" evidence="5">
    <location>
        <begin position="420"/>
        <end position="441"/>
    </location>
</feature>
<evidence type="ECO:0000313" key="7">
    <source>
        <dbReference type="Proteomes" id="UP000294616"/>
    </source>
</evidence>
<feature type="transmembrane region" description="Helical" evidence="5">
    <location>
        <begin position="200"/>
        <end position="221"/>
    </location>
</feature>
<organism evidence="6 7">
    <name type="scientific">Albibacterium bauzanense</name>
    <dbReference type="NCBI Taxonomy" id="653929"/>
    <lineage>
        <taxon>Bacteria</taxon>
        <taxon>Pseudomonadati</taxon>
        <taxon>Bacteroidota</taxon>
        <taxon>Sphingobacteriia</taxon>
        <taxon>Sphingobacteriales</taxon>
        <taxon>Sphingobacteriaceae</taxon>
        <taxon>Albibacterium</taxon>
    </lineage>
</organism>
<protein>
    <submittedName>
        <fullName evidence="6">Amino acid/polyamine/organocation transporter (APC superfamily)</fullName>
    </submittedName>
</protein>
<feature type="transmembrane region" description="Helical" evidence="5">
    <location>
        <begin position="130"/>
        <end position="148"/>
    </location>
</feature>
<dbReference type="InterPro" id="IPR050598">
    <property type="entry name" value="AminoAcid_Transporter"/>
</dbReference>
<keyword evidence="7" id="KW-1185">Reference proteome</keyword>
<feature type="transmembrane region" description="Helical" evidence="5">
    <location>
        <begin position="363"/>
        <end position="383"/>
    </location>
</feature>
<reference evidence="6 7" key="1">
    <citation type="submission" date="2019-03" db="EMBL/GenBank/DDBJ databases">
        <title>Genomic Encyclopedia of Archaeal and Bacterial Type Strains, Phase II (KMG-II): from individual species to whole genera.</title>
        <authorList>
            <person name="Goeker M."/>
        </authorList>
    </citation>
    <scope>NUCLEOTIDE SEQUENCE [LARGE SCALE GENOMIC DNA]</scope>
    <source>
        <strain evidence="6 7">DSM 22554</strain>
    </source>
</reference>
<dbReference type="Gene3D" id="1.20.1740.10">
    <property type="entry name" value="Amino acid/polyamine transporter I"/>
    <property type="match status" value="1"/>
</dbReference>
<evidence type="ECO:0000313" key="6">
    <source>
        <dbReference type="EMBL" id="TCK84962.1"/>
    </source>
</evidence>
<dbReference type="OrthoDB" id="9806937at2"/>
<dbReference type="Pfam" id="PF13520">
    <property type="entry name" value="AA_permease_2"/>
    <property type="match status" value="1"/>
</dbReference>
<evidence type="ECO:0000256" key="5">
    <source>
        <dbReference type="SAM" id="Phobius"/>
    </source>
</evidence>
<evidence type="ECO:0000256" key="4">
    <source>
        <dbReference type="ARBA" id="ARBA00023136"/>
    </source>
</evidence>
<feature type="transmembrane region" description="Helical" evidence="5">
    <location>
        <begin position="93"/>
        <end position="118"/>
    </location>
</feature>
<comment type="caution">
    <text evidence="6">The sequence shown here is derived from an EMBL/GenBank/DDBJ whole genome shotgun (WGS) entry which is preliminary data.</text>
</comment>
<evidence type="ECO:0000256" key="1">
    <source>
        <dbReference type="ARBA" id="ARBA00004141"/>
    </source>
</evidence>
<dbReference type="GO" id="GO:0015179">
    <property type="term" value="F:L-amino acid transmembrane transporter activity"/>
    <property type="evidence" value="ECO:0007669"/>
    <property type="project" value="TreeGrafter"/>
</dbReference>
<feature type="transmembrane region" description="Helical" evidence="5">
    <location>
        <begin position="20"/>
        <end position="37"/>
    </location>
</feature>
<dbReference type="RefSeq" id="WP_132220773.1">
    <property type="nucleotide sequence ID" value="NZ_SMGO01000001.1"/>
</dbReference>
<evidence type="ECO:0000256" key="3">
    <source>
        <dbReference type="ARBA" id="ARBA00022989"/>
    </source>
</evidence>
<gene>
    <name evidence="6" type="ORF">C8N28_0258</name>
</gene>
<accession>A0A4R1M179</accession>
<dbReference type="Proteomes" id="UP000294616">
    <property type="component" value="Unassembled WGS sequence"/>
</dbReference>
<comment type="subcellular location">
    <subcellularLocation>
        <location evidence="1">Membrane</location>
        <topology evidence="1">Multi-pass membrane protein</topology>
    </subcellularLocation>
</comment>
<feature type="transmembrane region" description="Helical" evidence="5">
    <location>
        <begin position="49"/>
        <end position="72"/>
    </location>
</feature>